<feature type="region of interest" description="Disordered" evidence="8">
    <location>
        <begin position="1"/>
        <end position="22"/>
    </location>
</feature>
<evidence type="ECO:0000256" key="1">
    <source>
        <dbReference type="ARBA" id="ARBA00004496"/>
    </source>
</evidence>
<dbReference type="InterPro" id="IPR004446">
    <property type="entry name" value="Heptose_bisP_phosphatase"/>
</dbReference>
<protein>
    <recommendedName>
        <fullName evidence="7">D,D-heptose 1,7-bisphosphate phosphatase</fullName>
    </recommendedName>
</protein>
<dbReference type="Pfam" id="PF00483">
    <property type="entry name" value="NTP_transferase"/>
    <property type="match status" value="1"/>
</dbReference>
<dbReference type="InterPro" id="IPR029044">
    <property type="entry name" value="Nucleotide-diphossugar_trans"/>
</dbReference>
<dbReference type="InterPro" id="IPR006549">
    <property type="entry name" value="HAD-SF_hydro_IIIA"/>
</dbReference>
<keyword evidence="5 10" id="KW-0378">Hydrolase</keyword>
<dbReference type="PANTHER" id="PTHR42891">
    <property type="entry name" value="D-GLYCERO-BETA-D-MANNO-HEPTOSE-1,7-BISPHOSPHATE 7-PHOSPHATASE"/>
    <property type="match status" value="1"/>
</dbReference>
<dbReference type="SUPFAM" id="SSF53448">
    <property type="entry name" value="Nucleotide-diphospho-sugar transferases"/>
    <property type="match status" value="1"/>
</dbReference>
<comment type="subcellular location">
    <subcellularLocation>
        <location evidence="1">Cytoplasm</location>
    </subcellularLocation>
</comment>
<keyword evidence="3" id="KW-0963">Cytoplasm</keyword>
<dbReference type="EMBL" id="WIXK01000011">
    <property type="protein sequence ID" value="MQY44166.1"/>
    <property type="molecule type" value="Genomic_DNA"/>
</dbReference>
<gene>
    <name evidence="10" type="ORF">GG681_16085</name>
</gene>
<dbReference type="InterPro" id="IPR023214">
    <property type="entry name" value="HAD_sf"/>
</dbReference>
<dbReference type="CDD" id="cd07503">
    <property type="entry name" value="HAD_HisB-N"/>
    <property type="match status" value="1"/>
</dbReference>
<sequence>MPPVSDACHHLGHRPAPRRDTGLVSLAPKDVTAVFLVGGKGTRLGLGDIPKPMVDMQGIPLLQRMVTHLADQGVRRFLMLAGHGASYIEAHFAKHAPKGTTVDIVVETAPLGTAGSFTQLREHLDQPFLVVYGDVLFETDIARFLAFASEKGGAGTLYVHPNDHPEDSDLVDVDDDGLVRAFIAKPHQNPDCGNLVNAAFYLFDPVILSYLPDQTTEVIDWGRDILPGITAKGAHQLFAYRGSEYLKDIGTPKRIERGRRDFAAGTVAARSYQHLQRAIFFDRDGVLNREIDGVFKPDMLDLIPGAGQALYKVNKSGLLAIGVTNQPAIAKGFMSFEDLRQVHNRLDWALAEEGGGYLDDLLYCPHHPERGFAGEREELKITCECRKPAPGMLQTAADRHNIDLTRSWMIGDHARDIEAGLAAGCRCIVVGGAQHPQAESATTVVEAVSMILTKEGLAP</sequence>
<feature type="domain" description="Nucleotidyl transferase" evidence="9">
    <location>
        <begin position="33"/>
        <end position="256"/>
    </location>
</feature>
<dbReference type="AlphaFoldDB" id="A0A844B460"/>
<dbReference type="Gene3D" id="3.40.50.1000">
    <property type="entry name" value="HAD superfamily/HAD-like"/>
    <property type="match status" value="1"/>
</dbReference>
<dbReference type="InterPro" id="IPR005835">
    <property type="entry name" value="NTP_transferase_dom"/>
</dbReference>
<name>A0A844B460_9RHOB</name>
<dbReference type="GO" id="GO:0005975">
    <property type="term" value="P:carbohydrate metabolic process"/>
    <property type="evidence" value="ECO:0007669"/>
    <property type="project" value="InterPro"/>
</dbReference>
<dbReference type="GO" id="GO:0046872">
    <property type="term" value="F:metal ion binding"/>
    <property type="evidence" value="ECO:0007669"/>
    <property type="project" value="UniProtKB-KW"/>
</dbReference>
<evidence type="ECO:0000256" key="2">
    <source>
        <dbReference type="ARBA" id="ARBA00005628"/>
    </source>
</evidence>
<accession>A0A844B460</accession>
<evidence type="ECO:0000256" key="4">
    <source>
        <dbReference type="ARBA" id="ARBA00022723"/>
    </source>
</evidence>
<organism evidence="10 11">
    <name type="scientific">Tritonibacter aquimaris</name>
    <dbReference type="NCBI Taxonomy" id="2663379"/>
    <lineage>
        <taxon>Bacteria</taxon>
        <taxon>Pseudomonadati</taxon>
        <taxon>Pseudomonadota</taxon>
        <taxon>Alphaproteobacteria</taxon>
        <taxon>Rhodobacterales</taxon>
        <taxon>Paracoccaceae</taxon>
        <taxon>Tritonibacter</taxon>
    </lineage>
</organism>
<dbReference type="Proteomes" id="UP000436694">
    <property type="component" value="Unassembled WGS sequence"/>
</dbReference>
<evidence type="ECO:0000256" key="5">
    <source>
        <dbReference type="ARBA" id="ARBA00022801"/>
    </source>
</evidence>
<dbReference type="Gene3D" id="3.90.550.10">
    <property type="entry name" value="Spore Coat Polysaccharide Biosynthesis Protein SpsA, Chain A"/>
    <property type="match status" value="1"/>
</dbReference>
<evidence type="ECO:0000256" key="8">
    <source>
        <dbReference type="SAM" id="MobiDB-lite"/>
    </source>
</evidence>
<evidence type="ECO:0000313" key="11">
    <source>
        <dbReference type="Proteomes" id="UP000436694"/>
    </source>
</evidence>
<evidence type="ECO:0000256" key="7">
    <source>
        <dbReference type="ARBA" id="ARBA00031828"/>
    </source>
</evidence>
<dbReference type="Pfam" id="PF13242">
    <property type="entry name" value="Hydrolase_like"/>
    <property type="match status" value="1"/>
</dbReference>
<keyword evidence="11" id="KW-1185">Reference proteome</keyword>
<comment type="similarity">
    <text evidence="2">Belongs to the GmhB family.</text>
</comment>
<dbReference type="CDD" id="cd04181">
    <property type="entry name" value="NTP_transferase"/>
    <property type="match status" value="1"/>
</dbReference>
<dbReference type="PANTHER" id="PTHR42891:SF1">
    <property type="entry name" value="D-GLYCERO-BETA-D-MANNO-HEPTOSE-1,7-BISPHOSPHATE 7-PHOSPHATASE"/>
    <property type="match status" value="1"/>
</dbReference>
<keyword evidence="6" id="KW-0119">Carbohydrate metabolism</keyword>
<dbReference type="NCBIfam" id="TIGR01662">
    <property type="entry name" value="HAD-SF-IIIA"/>
    <property type="match status" value="1"/>
</dbReference>
<dbReference type="GO" id="GO:0005737">
    <property type="term" value="C:cytoplasm"/>
    <property type="evidence" value="ECO:0007669"/>
    <property type="project" value="UniProtKB-SubCell"/>
</dbReference>
<dbReference type="NCBIfam" id="TIGR01656">
    <property type="entry name" value="Histidinol-ppas"/>
    <property type="match status" value="1"/>
</dbReference>
<evidence type="ECO:0000256" key="3">
    <source>
        <dbReference type="ARBA" id="ARBA00022490"/>
    </source>
</evidence>
<reference evidence="10 11" key="1">
    <citation type="submission" date="2019-10" db="EMBL/GenBank/DDBJ databases">
        <title>Epibacterium sp. nov., isolated from seawater.</title>
        <authorList>
            <person name="Zhang X."/>
            <person name="Li N."/>
        </authorList>
    </citation>
    <scope>NUCLEOTIDE SEQUENCE [LARGE SCALE GENOMIC DNA]</scope>
    <source>
        <strain evidence="10 11">SM1969</strain>
    </source>
</reference>
<evidence type="ECO:0000313" key="10">
    <source>
        <dbReference type="EMBL" id="MQY44166.1"/>
    </source>
</evidence>
<dbReference type="SUPFAM" id="SSF56784">
    <property type="entry name" value="HAD-like"/>
    <property type="match status" value="1"/>
</dbReference>
<evidence type="ECO:0000256" key="6">
    <source>
        <dbReference type="ARBA" id="ARBA00023277"/>
    </source>
</evidence>
<dbReference type="GO" id="GO:0016791">
    <property type="term" value="F:phosphatase activity"/>
    <property type="evidence" value="ECO:0007669"/>
    <property type="project" value="InterPro"/>
</dbReference>
<dbReference type="InterPro" id="IPR036412">
    <property type="entry name" value="HAD-like_sf"/>
</dbReference>
<dbReference type="InterPro" id="IPR006543">
    <property type="entry name" value="Histidinol-phos"/>
</dbReference>
<proteinExistence type="inferred from homology"/>
<keyword evidence="4" id="KW-0479">Metal-binding</keyword>
<comment type="caution">
    <text evidence="10">The sequence shown here is derived from an EMBL/GenBank/DDBJ whole genome shotgun (WGS) entry which is preliminary data.</text>
</comment>
<evidence type="ECO:0000259" key="9">
    <source>
        <dbReference type="Pfam" id="PF00483"/>
    </source>
</evidence>